<comment type="caution">
    <text evidence="2">The sequence shown here is derived from an EMBL/GenBank/DDBJ whole genome shotgun (WGS) entry which is preliminary data.</text>
</comment>
<dbReference type="PANTHER" id="PTHR23026:SF123">
    <property type="entry name" value="NAD(P)H NITROREDUCTASE RV3131-RELATED"/>
    <property type="match status" value="1"/>
</dbReference>
<sequence length="329" mass="36134">MTALTLDTSAVTAFVEDATAAPSLHNAQPWKFRFHRNSGTLRLYADLERALPKTDPDNRGMYMGCGAALFNLRVAAVAAGREPAVRLLPDDSDPVLLAEVDLTGSASPDDPLALLQPLIRRRHTSRRPFLEEDIPEFLRDELCLSAHLEGTRLVFPDAWHTESVLNLVHDAECREAWSPEVRGETARWVHTEPSGESSPADGIPAEALGPGQWGASSPVRDLTGGRTVAGRGWAPFERRPHIALLGTAQDHSVDWLRAGQALERVWLQATMDGLVVSLTSQPLEWPELRWAVRDPTSAMAHVQMVLRLGYGPEGQPTPRRPVAEVLDIV</sequence>
<protein>
    <submittedName>
        <fullName evidence="2">Nitroreductase</fullName>
    </submittedName>
</protein>
<gene>
    <name evidence="2" type="ORF">GCM10022207_74430</name>
</gene>
<dbReference type="PANTHER" id="PTHR23026">
    <property type="entry name" value="NADPH NITROREDUCTASE"/>
    <property type="match status" value="1"/>
</dbReference>
<accession>A0ABP7L6V2</accession>
<dbReference type="Gene3D" id="3.40.109.10">
    <property type="entry name" value="NADH Oxidase"/>
    <property type="match status" value="1"/>
</dbReference>
<organism evidence="2 3">
    <name type="scientific">Streptomyces lannensis</name>
    <dbReference type="NCBI Taxonomy" id="766498"/>
    <lineage>
        <taxon>Bacteria</taxon>
        <taxon>Bacillati</taxon>
        <taxon>Actinomycetota</taxon>
        <taxon>Actinomycetes</taxon>
        <taxon>Kitasatosporales</taxon>
        <taxon>Streptomycetaceae</taxon>
        <taxon>Streptomyces</taxon>
    </lineage>
</organism>
<evidence type="ECO:0000256" key="1">
    <source>
        <dbReference type="SAM" id="MobiDB-lite"/>
    </source>
</evidence>
<proteinExistence type="predicted"/>
<dbReference type="SUPFAM" id="SSF55469">
    <property type="entry name" value="FMN-dependent nitroreductase-like"/>
    <property type="match status" value="2"/>
</dbReference>
<dbReference type="InterPro" id="IPR050627">
    <property type="entry name" value="Nitroreductase/BluB"/>
</dbReference>
<feature type="region of interest" description="Disordered" evidence="1">
    <location>
        <begin position="187"/>
        <end position="221"/>
    </location>
</feature>
<evidence type="ECO:0000313" key="2">
    <source>
        <dbReference type="EMBL" id="GAA3895374.1"/>
    </source>
</evidence>
<evidence type="ECO:0000313" key="3">
    <source>
        <dbReference type="Proteomes" id="UP001501563"/>
    </source>
</evidence>
<keyword evidence="3" id="KW-1185">Reference proteome</keyword>
<dbReference type="RefSeq" id="WP_345553501.1">
    <property type="nucleotide sequence ID" value="NZ_BAAAZA010000034.1"/>
</dbReference>
<dbReference type="EMBL" id="BAAAZA010000034">
    <property type="protein sequence ID" value="GAA3895374.1"/>
    <property type="molecule type" value="Genomic_DNA"/>
</dbReference>
<dbReference type="Proteomes" id="UP001501563">
    <property type="component" value="Unassembled WGS sequence"/>
</dbReference>
<name>A0ABP7L6V2_9ACTN</name>
<dbReference type="NCBIfam" id="NF047509">
    <property type="entry name" value="Rv3131_FMN_oxido"/>
    <property type="match status" value="1"/>
</dbReference>
<dbReference type="InterPro" id="IPR000415">
    <property type="entry name" value="Nitroreductase-like"/>
</dbReference>
<reference evidence="3" key="1">
    <citation type="journal article" date="2019" name="Int. J. Syst. Evol. Microbiol.">
        <title>The Global Catalogue of Microorganisms (GCM) 10K type strain sequencing project: providing services to taxonomists for standard genome sequencing and annotation.</title>
        <authorList>
            <consortium name="The Broad Institute Genomics Platform"/>
            <consortium name="The Broad Institute Genome Sequencing Center for Infectious Disease"/>
            <person name="Wu L."/>
            <person name="Ma J."/>
        </authorList>
    </citation>
    <scope>NUCLEOTIDE SEQUENCE [LARGE SCALE GENOMIC DNA]</scope>
    <source>
        <strain evidence="3">JCM 16578</strain>
    </source>
</reference>